<accession>A0A139HFU1</accession>
<protein>
    <submittedName>
        <fullName evidence="1">Uncharacterized protein</fullName>
    </submittedName>
</protein>
<dbReference type="Gene3D" id="1.10.1520.10">
    <property type="entry name" value="Ribonuclease III domain"/>
    <property type="match status" value="1"/>
</dbReference>
<dbReference type="STRING" id="321146.A0A139HFU1"/>
<dbReference type="GO" id="GO:0006396">
    <property type="term" value="P:RNA processing"/>
    <property type="evidence" value="ECO:0007669"/>
    <property type="project" value="InterPro"/>
</dbReference>
<evidence type="ECO:0000313" key="1">
    <source>
        <dbReference type="EMBL" id="KXT01229.1"/>
    </source>
</evidence>
<dbReference type="SUPFAM" id="SSF69065">
    <property type="entry name" value="RNase III domain-like"/>
    <property type="match status" value="1"/>
</dbReference>
<evidence type="ECO:0000313" key="2">
    <source>
        <dbReference type="Proteomes" id="UP000070133"/>
    </source>
</evidence>
<sequence length="190" mass="21338">MAAAQAPHQPPPPPSVFAPTTVIVTLMTPSSSSLAKLTFSDGYEYVFMRHHLLHRAVAYRDHDMRSPNQLLAITGDAEIKTKLAAQWIDDIEAYTAGGWNFWYSKILATQRYQAWRVDELGLFEAPNDLLLSGAQPTAREKSTTLEALVGAVAVDCQFHHPTIERVMRALGIFWPYKAEEKAALRQIFNR</sequence>
<comment type="caution">
    <text evidence="1">The sequence shown here is derived from an EMBL/GenBank/DDBJ whole genome shotgun (WGS) entry which is preliminary data.</text>
</comment>
<dbReference type="EMBL" id="LFZN01000059">
    <property type="protein sequence ID" value="KXT01229.1"/>
    <property type="molecule type" value="Genomic_DNA"/>
</dbReference>
<proteinExistence type="predicted"/>
<dbReference type="OrthoDB" id="67027at2759"/>
<keyword evidence="2" id="KW-1185">Reference proteome</keyword>
<organism evidence="1 2">
    <name type="scientific">Pseudocercospora eumusae</name>
    <dbReference type="NCBI Taxonomy" id="321146"/>
    <lineage>
        <taxon>Eukaryota</taxon>
        <taxon>Fungi</taxon>
        <taxon>Dikarya</taxon>
        <taxon>Ascomycota</taxon>
        <taxon>Pezizomycotina</taxon>
        <taxon>Dothideomycetes</taxon>
        <taxon>Dothideomycetidae</taxon>
        <taxon>Mycosphaerellales</taxon>
        <taxon>Mycosphaerellaceae</taxon>
        <taxon>Pseudocercospora</taxon>
    </lineage>
</organism>
<reference evidence="1 2" key="1">
    <citation type="submission" date="2015-07" db="EMBL/GenBank/DDBJ databases">
        <title>Comparative genomics of the Sigatoka disease complex on banana suggests a link between parallel evolutionary changes in Pseudocercospora fijiensis and Pseudocercospora eumusae and increased virulence on the banana host.</title>
        <authorList>
            <person name="Chang T.-C."/>
            <person name="Salvucci A."/>
            <person name="Crous P.W."/>
            <person name="Stergiopoulos I."/>
        </authorList>
    </citation>
    <scope>NUCLEOTIDE SEQUENCE [LARGE SCALE GENOMIC DNA]</scope>
    <source>
        <strain evidence="1 2">CBS 114824</strain>
    </source>
</reference>
<dbReference type="Proteomes" id="UP000070133">
    <property type="component" value="Unassembled WGS sequence"/>
</dbReference>
<dbReference type="InterPro" id="IPR036389">
    <property type="entry name" value="RNase_III_sf"/>
</dbReference>
<name>A0A139HFU1_9PEZI</name>
<dbReference type="AlphaFoldDB" id="A0A139HFU1"/>
<gene>
    <name evidence="1" type="ORF">AC578_3827</name>
</gene>
<dbReference type="GO" id="GO:0004525">
    <property type="term" value="F:ribonuclease III activity"/>
    <property type="evidence" value="ECO:0007669"/>
    <property type="project" value="InterPro"/>
</dbReference>